<feature type="region of interest" description="Disordered" evidence="5">
    <location>
        <begin position="24"/>
        <end position="48"/>
    </location>
</feature>
<accession>A0ABM8WFC2</accession>
<dbReference type="PROSITE" id="PS51128">
    <property type="entry name" value="ZF_DKSA_2"/>
    <property type="match status" value="1"/>
</dbReference>
<evidence type="ECO:0000256" key="4">
    <source>
        <dbReference type="PROSITE-ProRule" id="PRU00510"/>
    </source>
</evidence>
<comment type="caution">
    <text evidence="7">The sequence shown here is derived from an EMBL/GenBank/DDBJ whole genome shotgun (WGS) entry which is preliminary data.</text>
</comment>
<keyword evidence="1" id="KW-0479">Metal-binding</keyword>
<keyword evidence="3" id="KW-0862">Zinc</keyword>
<evidence type="ECO:0000256" key="1">
    <source>
        <dbReference type="ARBA" id="ARBA00022723"/>
    </source>
</evidence>
<dbReference type="PANTHER" id="PTHR33823">
    <property type="entry name" value="RNA POLYMERASE-BINDING TRANSCRIPTION FACTOR DKSA-RELATED"/>
    <property type="match status" value="1"/>
</dbReference>
<gene>
    <name evidence="7" type="primary">dksA_1</name>
    <name evidence="7" type="ORF">LMG23992_00669</name>
</gene>
<reference evidence="7 8" key="1">
    <citation type="submission" date="2021-08" db="EMBL/GenBank/DDBJ databases">
        <authorList>
            <person name="Peeters C."/>
        </authorList>
    </citation>
    <scope>NUCLEOTIDE SEQUENCE [LARGE SCALE GENOMIC DNA]</scope>
    <source>
        <strain evidence="7 8">LMG 23992</strain>
    </source>
</reference>
<organism evidence="7 8">
    <name type="scientific">Cupriavidus laharis</name>
    <dbReference type="NCBI Taxonomy" id="151654"/>
    <lineage>
        <taxon>Bacteria</taxon>
        <taxon>Pseudomonadati</taxon>
        <taxon>Pseudomonadota</taxon>
        <taxon>Betaproteobacteria</taxon>
        <taxon>Burkholderiales</taxon>
        <taxon>Burkholderiaceae</taxon>
        <taxon>Cupriavidus</taxon>
    </lineage>
</organism>
<keyword evidence="2" id="KW-0863">Zinc-finger</keyword>
<dbReference type="Proteomes" id="UP000727654">
    <property type="component" value="Unassembled WGS sequence"/>
</dbReference>
<dbReference type="RefSeq" id="WP_224078354.1">
    <property type="nucleotide sequence ID" value="NZ_CAJZAI010000001.1"/>
</dbReference>
<keyword evidence="8" id="KW-1185">Reference proteome</keyword>
<dbReference type="Gene3D" id="1.20.120.910">
    <property type="entry name" value="DksA, coiled-coil domain"/>
    <property type="match status" value="1"/>
</dbReference>
<evidence type="ECO:0000256" key="3">
    <source>
        <dbReference type="ARBA" id="ARBA00022833"/>
    </source>
</evidence>
<proteinExistence type="predicted"/>
<feature type="domain" description="Zinc finger DksA/TraR C4-type" evidence="6">
    <location>
        <begin position="82"/>
        <end position="117"/>
    </location>
</feature>
<feature type="zinc finger region" description="dksA C4-type" evidence="4">
    <location>
        <begin position="87"/>
        <end position="111"/>
    </location>
</feature>
<dbReference type="EMBL" id="CAJZAI010000001">
    <property type="protein sequence ID" value="CAG9166026.1"/>
    <property type="molecule type" value="Genomic_DNA"/>
</dbReference>
<evidence type="ECO:0000313" key="7">
    <source>
        <dbReference type="EMBL" id="CAG9166026.1"/>
    </source>
</evidence>
<evidence type="ECO:0000256" key="5">
    <source>
        <dbReference type="SAM" id="MobiDB-lite"/>
    </source>
</evidence>
<protein>
    <submittedName>
        <fullName evidence="7">RNA polymerase-binding transcription factor DksA</fullName>
    </submittedName>
</protein>
<dbReference type="Pfam" id="PF01258">
    <property type="entry name" value="zf-dskA_traR"/>
    <property type="match status" value="1"/>
</dbReference>
<dbReference type="SUPFAM" id="SSF57716">
    <property type="entry name" value="Glucocorticoid receptor-like (DNA-binding domain)"/>
    <property type="match status" value="1"/>
</dbReference>
<evidence type="ECO:0000313" key="8">
    <source>
        <dbReference type="Proteomes" id="UP000727654"/>
    </source>
</evidence>
<evidence type="ECO:0000259" key="6">
    <source>
        <dbReference type="Pfam" id="PF01258"/>
    </source>
</evidence>
<name>A0ABM8WFC2_9BURK</name>
<dbReference type="PANTHER" id="PTHR33823:SF2">
    <property type="entry name" value="RNA POLYMERASE-BINDING TRANSCRIPTION FACTOR DKSA"/>
    <property type="match status" value="1"/>
</dbReference>
<sequence length="133" mass="14439">MHALTKQEQAALAAQLDADEARVRAAVGSADSPLAPMGQAEARDEADLAEEEVIHRQDDAMLEHYRMELADIEAARARMKAGQYGICTDCGQAIPYSRLQAYPTAKRCTACQSRHEHLYARDQGGAPGSGRRG</sequence>
<evidence type="ECO:0000256" key="2">
    <source>
        <dbReference type="ARBA" id="ARBA00022771"/>
    </source>
</evidence>
<dbReference type="InterPro" id="IPR000962">
    <property type="entry name" value="Znf_DskA_TraR"/>
</dbReference>